<dbReference type="InterPro" id="IPR000719">
    <property type="entry name" value="Prot_kinase_dom"/>
</dbReference>
<dbReference type="Pfam" id="PF13424">
    <property type="entry name" value="TPR_12"/>
    <property type="match status" value="3"/>
</dbReference>
<dbReference type="Proteomes" id="UP000664169">
    <property type="component" value="Unassembled WGS sequence"/>
</dbReference>
<comment type="caution">
    <text evidence="2">The sequence shown here is derived from an EMBL/GenBank/DDBJ whole genome shotgun (WGS) entry which is preliminary data.</text>
</comment>
<dbReference type="SUPFAM" id="SSF48452">
    <property type="entry name" value="TPR-like"/>
    <property type="match status" value="4"/>
</dbReference>
<dbReference type="GO" id="GO:0005524">
    <property type="term" value="F:ATP binding"/>
    <property type="evidence" value="ECO:0007669"/>
    <property type="project" value="InterPro"/>
</dbReference>
<sequence length="1016" mass="114604">MALPVHSPISGAGDVDVRPTWDQLTLFTGNALSEEVSSETYSDYGFIDTIALFQRLGVDFLPVTYQAALGQLGSGGQADIYQAIVNVQTSFAFKLYEATRRQHACDFQRLINEVIMLTHPLIKNHPYIVTLEGFGWDIQEDNNVSPVLVFEKAHMGDLDRFITSGIWLDVSFTQRLSICADIGIAIKDMHSNGIVHGDLKPGNVLVFKDETGKYIGKVADFGYSTRFRDADDLVAIRSKSAPWDAPEYHHRPISLSKAKKRDVYSFGALCFWLLFERLGSRSSSSGTSATNEQHQSLEDLIAARKSEHDLLNLAVYLVAKEESSSDDVRTRLNKFFRESLAEHPEDRIEDVSSLILLLVPEREIFPAESIQLDPIPELENFQISSCIYQLYEADFRLRSFIVKELQSLLSDHAGKQRHISIENVALQLAFCYQLGCGVERDVNIAKKYLDDNNILETNLNDQLELVKETVSAVYKGSLFNNLDLRGHIDIPSQADYYRRIDQLDTAVEVSLREISNLITALGAVHPLVITKTTQLACILKDMNNLQEAEVLDLQNLRLLGVDWAPDDNLVTLVLRSMINLATIYNARADWKNSEELSSKILSWLKKGRYSDHSIVLAVSSNLAATYRSQGRLEEAEHLAFEVVEKRKALFGTDHIETLASMSSLANTLYKSGKWREAEKQEEEIVARSKKILGSDHPMTMIWMSNLAVTYQNHGQYHEAIDLMSEVMINTQKTLGPDHPTTLAHIAQVASLMRKIGHMEHAQRFLTHVVTARERVLGPDHPSLLISMSNLASLHQMQGNLDEAEKLELQVIEKSIRILGENHTDTLASQGNLAAIYRKQKRLQEAEKLERRVLNMTVQRFGDQNPDSLQSMSNLGLILFDLDRYDEAEELFTHVVKYRRQLLGPRDLSTLTATGNLSMTYQMQGRLEKAAELEFQVWRLRTEILGENHQDTLTSVNNMATILKGQGHHDEAVELMTACIRRKEHKLGADHALTKASQAILDDWHKEANGHEPHSSS</sequence>
<dbReference type="SMART" id="SM00028">
    <property type="entry name" value="TPR"/>
    <property type="match status" value="6"/>
</dbReference>
<keyword evidence="3" id="KW-1185">Reference proteome</keyword>
<evidence type="ECO:0000313" key="3">
    <source>
        <dbReference type="Proteomes" id="UP000664169"/>
    </source>
</evidence>
<feature type="domain" description="Protein kinase" evidence="1">
    <location>
        <begin position="66"/>
        <end position="365"/>
    </location>
</feature>
<dbReference type="Pfam" id="PF00069">
    <property type="entry name" value="Pkinase"/>
    <property type="match status" value="1"/>
</dbReference>
<dbReference type="SUPFAM" id="SSF56112">
    <property type="entry name" value="Protein kinase-like (PK-like)"/>
    <property type="match status" value="1"/>
</dbReference>
<name>A0A8H3EEC1_9LECA</name>
<organism evidence="2 3">
    <name type="scientific">Gomphillus americanus</name>
    <dbReference type="NCBI Taxonomy" id="1940652"/>
    <lineage>
        <taxon>Eukaryota</taxon>
        <taxon>Fungi</taxon>
        <taxon>Dikarya</taxon>
        <taxon>Ascomycota</taxon>
        <taxon>Pezizomycotina</taxon>
        <taxon>Lecanoromycetes</taxon>
        <taxon>OSLEUM clade</taxon>
        <taxon>Ostropomycetidae</taxon>
        <taxon>Ostropales</taxon>
        <taxon>Graphidaceae</taxon>
        <taxon>Gomphilloideae</taxon>
        <taxon>Gomphillus</taxon>
    </lineage>
</organism>
<dbReference type="InterPro" id="IPR019734">
    <property type="entry name" value="TPR_rpt"/>
</dbReference>
<evidence type="ECO:0000259" key="1">
    <source>
        <dbReference type="PROSITE" id="PS50011"/>
    </source>
</evidence>
<accession>A0A8H3EEC1</accession>
<dbReference type="InterPro" id="IPR011009">
    <property type="entry name" value="Kinase-like_dom_sf"/>
</dbReference>
<dbReference type="PROSITE" id="PS50011">
    <property type="entry name" value="PROTEIN_KINASE_DOM"/>
    <property type="match status" value="1"/>
</dbReference>
<dbReference type="InterPro" id="IPR053137">
    <property type="entry name" value="NLR-like"/>
</dbReference>
<protein>
    <recommendedName>
        <fullName evidence="1">Protein kinase domain-containing protein</fullName>
    </recommendedName>
</protein>
<evidence type="ECO:0000313" key="2">
    <source>
        <dbReference type="EMBL" id="CAF9905576.1"/>
    </source>
</evidence>
<proteinExistence type="predicted"/>
<dbReference type="InterPro" id="IPR011990">
    <property type="entry name" value="TPR-like_helical_dom_sf"/>
</dbReference>
<dbReference type="PANTHER" id="PTHR46082">
    <property type="entry name" value="ATP/GTP-BINDING PROTEIN-RELATED"/>
    <property type="match status" value="1"/>
</dbReference>
<dbReference type="PANTHER" id="PTHR46082:SF6">
    <property type="entry name" value="AAA+ ATPASE DOMAIN-CONTAINING PROTEIN-RELATED"/>
    <property type="match status" value="1"/>
</dbReference>
<dbReference type="Gene3D" id="1.25.40.10">
    <property type="entry name" value="Tetratricopeptide repeat domain"/>
    <property type="match status" value="3"/>
</dbReference>
<dbReference type="PROSITE" id="PS00108">
    <property type="entry name" value="PROTEIN_KINASE_ST"/>
    <property type="match status" value="1"/>
</dbReference>
<dbReference type="Pfam" id="PF13374">
    <property type="entry name" value="TPR_10"/>
    <property type="match status" value="3"/>
</dbReference>
<dbReference type="EMBL" id="CAJPDQ010000002">
    <property type="protein sequence ID" value="CAF9905576.1"/>
    <property type="molecule type" value="Genomic_DNA"/>
</dbReference>
<gene>
    <name evidence="2" type="ORF">GOMPHAMPRED_003268</name>
</gene>
<dbReference type="SMART" id="SM00220">
    <property type="entry name" value="S_TKc"/>
    <property type="match status" value="1"/>
</dbReference>
<dbReference type="AlphaFoldDB" id="A0A8H3EEC1"/>
<dbReference type="GO" id="GO:0004672">
    <property type="term" value="F:protein kinase activity"/>
    <property type="evidence" value="ECO:0007669"/>
    <property type="project" value="InterPro"/>
</dbReference>
<dbReference type="InterPro" id="IPR008271">
    <property type="entry name" value="Ser/Thr_kinase_AS"/>
</dbReference>
<dbReference type="Gene3D" id="1.10.510.10">
    <property type="entry name" value="Transferase(Phosphotransferase) domain 1"/>
    <property type="match status" value="1"/>
</dbReference>
<reference evidence="2" key="1">
    <citation type="submission" date="2021-03" db="EMBL/GenBank/DDBJ databases">
        <authorList>
            <person name="Tagirdzhanova G."/>
        </authorList>
    </citation>
    <scope>NUCLEOTIDE SEQUENCE</scope>
</reference>
<dbReference type="CDD" id="cd00180">
    <property type="entry name" value="PKc"/>
    <property type="match status" value="1"/>
</dbReference>
<dbReference type="OrthoDB" id="626167at2759"/>